<dbReference type="PROSITE" id="PS50082">
    <property type="entry name" value="WD_REPEATS_2"/>
    <property type="match status" value="2"/>
</dbReference>
<dbReference type="Pfam" id="PF00400">
    <property type="entry name" value="WD40"/>
    <property type="match status" value="3"/>
</dbReference>
<protein>
    <recommendedName>
        <fullName evidence="1">WD repeat-containing protein 89</fullName>
    </recommendedName>
</protein>
<dbReference type="PROSITE" id="PS50294">
    <property type="entry name" value="WD_REPEATS_REGION"/>
    <property type="match status" value="1"/>
</dbReference>
<evidence type="ECO:0000256" key="3">
    <source>
        <dbReference type="ARBA" id="ARBA00022737"/>
    </source>
</evidence>
<keyword evidence="2 4" id="KW-0853">WD repeat</keyword>
<evidence type="ECO:0000256" key="4">
    <source>
        <dbReference type="PROSITE-ProRule" id="PRU00221"/>
    </source>
</evidence>
<name>A0A6J1X282_GALME</name>
<dbReference type="RefSeq" id="XP_026763367.2">
    <property type="nucleotide sequence ID" value="XM_026907566.3"/>
</dbReference>
<dbReference type="FunCoup" id="A0A6J1X282">
    <property type="interactions" value="1097"/>
</dbReference>
<dbReference type="InParanoid" id="A0A6J1X282"/>
<dbReference type="PANTHER" id="PTHR22889">
    <property type="entry name" value="WD REPEAT-CONTAINING PROTEIN 89"/>
    <property type="match status" value="1"/>
</dbReference>
<reference evidence="6" key="1">
    <citation type="submission" date="2025-08" db="UniProtKB">
        <authorList>
            <consortium name="RefSeq"/>
        </authorList>
    </citation>
    <scope>IDENTIFICATION</scope>
    <source>
        <tissue evidence="6">Whole larvae</tissue>
    </source>
</reference>
<keyword evidence="3" id="KW-0677">Repeat</keyword>
<dbReference type="InterPro" id="IPR019775">
    <property type="entry name" value="WD40_repeat_CS"/>
</dbReference>
<dbReference type="InterPro" id="IPR036322">
    <property type="entry name" value="WD40_repeat_dom_sf"/>
</dbReference>
<dbReference type="InterPro" id="IPR001680">
    <property type="entry name" value="WD40_rpt"/>
</dbReference>
<feature type="repeat" description="WD" evidence="4">
    <location>
        <begin position="79"/>
        <end position="115"/>
    </location>
</feature>
<evidence type="ECO:0000256" key="1">
    <source>
        <dbReference type="ARBA" id="ARBA00021125"/>
    </source>
</evidence>
<dbReference type="Proteomes" id="UP001652740">
    <property type="component" value="Unplaced"/>
</dbReference>
<dbReference type="InterPro" id="IPR015943">
    <property type="entry name" value="WD40/YVTN_repeat-like_dom_sf"/>
</dbReference>
<accession>A0A6J1X282</accession>
<dbReference type="GeneID" id="113521903"/>
<evidence type="ECO:0000313" key="5">
    <source>
        <dbReference type="Proteomes" id="UP001652740"/>
    </source>
</evidence>
<feature type="repeat" description="WD" evidence="4">
    <location>
        <begin position="173"/>
        <end position="215"/>
    </location>
</feature>
<organism evidence="5 6">
    <name type="scientific">Galleria mellonella</name>
    <name type="common">Greater wax moth</name>
    <dbReference type="NCBI Taxonomy" id="7137"/>
    <lineage>
        <taxon>Eukaryota</taxon>
        <taxon>Metazoa</taxon>
        <taxon>Ecdysozoa</taxon>
        <taxon>Arthropoda</taxon>
        <taxon>Hexapoda</taxon>
        <taxon>Insecta</taxon>
        <taxon>Pterygota</taxon>
        <taxon>Neoptera</taxon>
        <taxon>Endopterygota</taxon>
        <taxon>Lepidoptera</taxon>
        <taxon>Glossata</taxon>
        <taxon>Ditrysia</taxon>
        <taxon>Pyraloidea</taxon>
        <taxon>Pyralidae</taxon>
        <taxon>Galleriinae</taxon>
        <taxon>Galleria</taxon>
    </lineage>
</organism>
<sequence>MGDIIDNEEIDRDTVESKDLEQIFNEKYTLLCETAVTLKKSYLNKLSGIKSLQFAVGLSDNSIEVYQLNNTSLSRVCRLSGHQKALTEVVFSPKEDHILYSAGQDGLLKMWDTRTSGSCVQEYKDDDEPIKPYDCMDISCNGRVLCAGSQLVQDDAYLVFWDQRKSSPLGGYWNSHTDDISQVKFHKEKTEILATGSLDGLINVFNIMEQNEDDALVYSLNVENSIEKISWLDARQVACVTQSNDLQVWDSESGDQIKSCSRDKIAKSIKRSKGDDCYLVDTFMSADDTPLVLAGSSAGNGNILRSARITEKKLQPSTNFTENKQMVRCCWYDKDRDILVTTGESGMISVWQGAPAPTQNGGTSHKLTSSLSKLHVNRHKPY</sequence>
<proteinExistence type="predicted"/>
<dbReference type="AlphaFoldDB" id="A0A6J1X282"/>
<dbReference type="SUPFAM" id="SSF50978">
    <property type="entry name" value="WD40 repeat-like"/>
    <property type="match status" value="1"/>
</dbReference>
<dbReference type="PROSITE" id="PS00678">
    <property type="entry name" value="WD_REPEATS_1"/>
    <property type="match status" value="1"/>
</dbReference>
<dbReference type="SMART" id="SM00320">
    <property type="entry name" value="WD40"/>
    <property type="match status" value="4"/>
</dbReference>
<keyword evidence="5" id="KW-1185">Reference proteome</keyword>
<gene>
    <name evidence="6" type="primary">LOC113521903</name>
</gene>
<dbReference type="PANTHER" id="PTHR22889:SF0">
    <property type="entry name" value="WD REPEAT-CONTAINING PROTEIN 89"/>
    <property type="match status" value="1"/>
</dbReference>
<evidence type="ECO:0000256" key="2">
    <source>
        <dbReference type="ARBA" id="ARBA00022574"/>
    </source>
</evidence>
<dbReference type="Gene3D" id="2.130.10.10">
    <property type="entry name" value="YVTN repeat-like/Quinoprotein amine dehydrogenase"/>
    <property type="match status" value="2"/>
</dbReference>
<dbReference type="KEGG" id="gmw:113521903"/>
<dbReference type="InterPro" id="IPR039328">
    <property type="entry name" value="WDR89"/>
</dbReference>
<evidence type="ECO:0000313" key="6">
    <source>
        <dbReference type="RefSeq" id="XP_026763367.2"/>
    </source>
</evidence>